<reference evidence="3" key="1">
    <citation type="submission" date="2018-08" db="EMBL/GenBank/DDBJ databases">
        <title>Genome of Lactobacillus sp. HBUAS52074.</title>
        <authorList>
            <person name="Guo Z."/>
            <person name="Zhang Z.D."/>
        </authorList>
    </citation>
    <scope>NUCLEOTIDE SEQUENCE [LARGE SCALE GENOMIC DNA]</scope>
    <source>
        <strain evidence="3">HBUAS52074</strain>
    </source>
</reference>
<accession>A0A386PXT1</accession>
<keyword evidence="1" id="KW-0079">Bacteriocin immunity</keyword>
<keyword evidence="3" id="KW-1185">Reference proteome</keyword>
<dbReference type="AlphaFoldDB" id="A0A386PXT1"/>
<dbReference type="KEGG" id="lzh:D1B17_12420"/>
<dbReference type="InterPro" id="IPR023130">
    <property type="entry name" value="Ta0600-like_sf"/>
</dbReference>
<dbReference type="GO" id="GO:0030153">
    <property type="term" value="P:bacteriocin immunity"/>
    <property type="evidence" value="ECO:0007669"/>
    <property type="project" value="UniProtKB-KW"/>
</dbReference>
<evidence type="ECO:0000313" key="2">
    <source>
        <dbReference type="EMBL" id="AYE39390.1"/>
    </source>
</evidence>
<dbReference type="SUPFAM" id="SSF109797">
    <property type="entry name" value="Bacteriocin immunity protein-like"/>
    <property type="match status" value="1"/>
</dbReference>
<sequence length="106" mass="12057">MFRTLKELEVLIIMDKKSLMDLIDTTANEDEVKSDTGLSSALLVAYRDLNDDKEIRNVVRKLGSALSAYLMTHQYKASPSVMNLAKVVQKDDQNFWKGTGLSKLFW</sequence>
<dbReference type="Proteomes" id="UP000267208">
    <property type="component" value="Chromosome"/>
</dbReference>
<dbReference type="Gene3D" id="1.20.1440.50">
    <property type="entry name" value="Ta0600-like"/>
    <property type="match status" value="1"/>
</dbReference>
<evidence type="ECO:0000313" key="3">
    <source>
        <dbReference type="Proteomes" id="UP000267208"/>
    </source>
</evidence>
<dbReference type="InterPro" id="IPR015046">
    <property type="entry name" value="LciA_Immunity-like"/>
</dbReference>
<dbReference type="EMBL" id="CP031933">
    <property type="protein sequence ID" value="AYE39390.1"/>
    <property type="molecule type" value="Genomic_DNA"/>
</dbReference>
<proteinExistence type="predicted"/>
<gene>
    <name evidence="2" type="ORF">D1B17_12420</name>
</gene>
<name>A0A386PXT1_9LACO</name>
<protein>
    <submittedName>
        <fullName evidence="2">Bacteriocin immunity protein</fullName>
    </submittedName>
</protein>
<dbReference type="OrthoDB" id="2300044at2"/>
<dbReference type="Pfam" id="PF08951">
    <property type="entry name" value="EntA_Immun"/>
    <property type="match status" value="1"/>
</dbReference>
<evidence type="ECO:0000256" key="1">
    <source>
        <dbReference type="ARBA" id="ARBA00023025"/>
    </source>
</evidence>
<organism evidence="2 3">
    <name type="scientific">Companilactobacillus zhachilii</name>
    <dbReference type="NCBI Taxonomy" id="2304606"/>
    <lineage>
        <taxon>Bacteria</taxon>
        <taxon>Bacillati</taxon>
        <taxon>Bacillota</taxon>
        <taxon>Bacilli</taxon>
        <taxon>Lactobacillales</taxon>
        <taxon>Lactobacillaceae</taxon>
        <taxon>Companilactobacillus</taxon>
    </lineage>
</organism>